<protein>
    <submittedName>
        <fullName evidence="1">Uncharacterized protein</fullName>
    </submittedName>
</protein>
<dbReference type="AlphaFoldDB" id="A0A2M8KSL6"/>
<evidence type="ECO:0000313" key="1">
    <source>
        <dbReference type="EMBL" id="PJE62891.1"/>
    </source>
</evidence>
<evidence type="ECO:0000313" key="2">
    <source>
        <dbReference type="Proteomes" id="UP000229554"/>
    </source>
</evidence>
<proteinExistence type="predicted"/>
<feature type="non-terminal residue" evidence="1">
    <location>
        <position position="254"/>
    </location>
</feature>
<reference evidence="2" key="1">
    <citation type="submission" date="2017-09" db="EMBL/GenBank/DDBJ databases">
        <title>Depth-based differentiation of microbial function through sediment-hosted aquifers and enrichment of novel symbionts in the deep terrestrial subsurface.</title>
        <authorList>
            <person name="Probst A.J."/>
            <person name="Ladd B."/>
            <person name="Jarett J.K."/>
            <person name="Geller-Mcgrath D.E."/>
            <person name="Sieber C.M.K."/>
            <person name="Emerson J.B."/>
            <person name="Anantharaman K."/>
            <person name="Thomas B.C."/>
            <person name="Malmstrom R."/>
            <person name="Stieglmeier M."/>
            <person name="Klingl A."/>
            <person name="Woyke T."/>
            <person name="Ryan C.M."/>
            <person name="Banfield J.F."/>
        </authorList>
    </citation>
    <scope>NUCLEOTIDE SEQUENCE [LARGE SCALE GENOMIC DNA]</scope>
</reference>
<dbReference type="EMBL" id="PFED01000109">
    <property type="protein sequence ID" value="PJE62891.1"/>
    <property type="molecule type" value="Genomic_DNA"/>
</dbReference>
<name>A0A2M8KSL6_9BACT</name>
<dbReference type="Proteomes" id="UP000229554">
    <property type="component" value="Unassembled WGS sequence"/>
</dbReference>
<organism evidence="1 2">
    <name type="scientific">Candidatus Roizmanbacteria bacterium CG10_big_fil_rev_8_21_14_0_10_39_6</name>
    <dbReference type="NCBI Taxonomy" id="1974853"/>
    <lineage>
        <taxon>Bacteria</taxon>
        <taxon>Candidatus Roizmaniibacteriota</taxon>
    </lineage>
</organism>
<gene>
    <name evidence="1" type="ORF">COU88_02520</name>
</gene>
<accession>A0A2M8KSL6</accession>
<comment type="caution">
    <text evidence="1">The sequence shown here is derived from an EMBL/GenBank/DDBJ whole genome shotgun (WGS) entry which is preliminary data.</text>
</comment>
<sequence length="254" mass="28920">MTVDQSIAVNTEPDVAGAIVPSKNRNIHDYVPLLAEVDLFMEVDHTWEEEIVQAGIYANELCGLVEGIDKEGMLLYTSVLDEQLGDFVAGGQVMGNILNDGIEYCEKEKAYATGSKKEVLGIELERRKYEQEEHRRFVDLVQQGRAEDHVQIIVSPFPEEAASIDPQAVKALGYDLDKKTWKVRGRWYDGKSKKMTTVEFLAKNSSLTKINNFLKDAFNIDLPARHTNDILYCPFLKEKEEFQNWQSFFDHIAP</sequence>